<evidence type="ECO:0000313" key="7">
    <source>
        <dbReference type="EMBL" id="KOO22743.1"/>
    </source>
</evidence>
<dbReference type="PANTHER" id="PTHR43864">
    <property type="entry name" value="HYPOXANTHINE/GUANINE PHOSPHORIBOSYLTRANSFERASE"/>
    <property type="match status" value="1"/>
</dbReference>
<dbReference type="GO" id="GO:0006166">
    <property type="term" value="P:purine ribonucleoside salvage"/>
    <property type="evidence" value="ECO:0007669"/>
    <property type="project" value="UniProtKB-KW"/>
</dbReference>
<keyword evidence="1" id="KW-0963">Cytoplasm</keyword>
<feature type="compositionally biased region" description="Acidic residues" evidence="5">
    <location>
        <begin position="38"/>
        <end position="67"/>
    </location>
</feature>
<dbReference type="GO" id="GO:0016763">
    <property type="term" value="F:pentosyltransferase activity"/>
    <property type="evidence" value="ECO:0007669"/>
    <property type="project" value="InterPro"/>
</dbReference>
<dbReference type="PANTHER" id="PTHR43864:SF1">
    <property type="entry name" value="XANTHINE PHOSPHORIBOSYLTRANSFERASE"/>
    <property type="match status" value="1"/>
</dbReference>
<name>A0A0M0J929_9EUKA</name>
<feature type="compositionally biased region" description="Acidic residues" evidence="5">
    <location>
        <begin position="20"/>
        <end position="30"/>
    </location>
</feature>
<keyword evidence="4" id="KW-0660">Purine salvage</keyword>
<keyword evidence="8" id="KW-1185">Reference proteome</keyword>
<protein>
    <submittedName>
        <fullName evidence="7">Xanthine phosphoribosyltransferase</fullName>
    </submittedName>
</protein>
<reference evidence="8" key="1">
    <citation type="journal article" date="2015" name="PLoS Genet.">
        <title>Genome Sequence and Transcriptome Analyses of Chrysochromulina tobin: Metabolic Tools for Enhanced Algal Fitness in the Prominent Order Prymnesiales (Haptophyceae).</title>
        <authorList>
            <person name="Hovde B.T."/>
            <person name="Deodato C.R."/>
            <person name="Hunsperger H.M."/>
            <person name="Ryken S.A."/>
            <person name="Yost W."/>
            <person name="Jha R.K."/>
            <person name="Patterson J."/>
            <person name="Monnat R.J. Jr."/>
            <person name="Barlow S.B."/>
            <person name="Starkenburg S.R."/>
            <person name="Cattolico R.A."/>
        </authorList>
    </citation>
    <scope>NUCLEOTIDE SEQUENCE</scope>
    <source>
        <strain evidence="8">CCMP291</strain>
    </source>
</reference>
<comment type="caution">
    <text evidence="7">The sequence shown here is derived from an EMBL/GenBank/DDBJ whole genome shotgun (WGS) entry which is preliminary data.</text>
</comment>
<feature type="domain" description="Phosphoribosyltransferase" evidence="6">
    <location>
        <begin position="444"/>
        <end position="566"/>
    </location>
</feature>
<dbReference type="CDD" id="cd06223">
    <property type="entry name" value="PRTases_typeI"/>
    <property type="match status" value="1"/>
</dbReference>
<dbReference type="NCBIfam" id="TIGR01744">
    <property type="entry name" value="XPRTase"/>
    <property type="match status" value="1"/>
</dbReference>
<evidence type="ECO:0000256" key="5">
    <source>
        <dbReference type="SAM" id="MobiDB-lite"/>
    </source>
</evidence>
<organism evidence="7 8">
    <name type="scientific">Chrysochromulina tobinii</name>
    <dbReference type="NCBI Taxonomy" id="1460289"/>
    <lineage>
        <taxon>Eukaryota</taxon>
        <taxon>Haptista</taxon>
        <taxon>Haptophyta</taxon>
        <taxon>Prymnesiophyceae</taxon>
        <taxon>Prymnesiales</taxon>
        <taxon>Chrysochromulinaceae</taxon>
        <taxon>Chrysochromulina</taxon>
    </lineage>
</organism>
<dbReference type="InterPro" id="IPR050118">
    <property type="entry name" value="Pur/Pyrimidine_PRTase"/>
</dbReference>
<dbReference type="InterPro" id="IPR029057">
    <property type="entry name" value="PRTase-like"/>
</dbReference>
<dbReference type="GO" id="GO:0046110">
    <property type="term" value="P:xanthine metabolic process"/>
    <property type="evidence" value="ECO:0007669"/>
    <property type="project" value="InterPro"/>
</dbReference>
<dbReference type="AlphaFoldDB" id="A0A0M0J929"/>
<dbReference type="EMBL" id="JWZX01003254">
    <property type="protein sequence ID" value="KOO22743.1"/>
    <property type="molecule type" value="Genomic_DNA"/>
</dbReference>
<keyword evidence="3 7" id="KW-0808">Transferase</keyword>
<sequence>MVGEASVDDVGGKGLFSDFMVEESFDDDADPPIGSTFDGEDEDDDDEDWEGVYDADWDEPSGPEEPPDGVVVESIAKYLPQLMRKKYGEDWELLLADEDADDPAEDEGAAGGGVFDVDGVADPTDGPSEAELQALVAKARKEGEEDGEADEDEMLQEAMAGEIRVAELDVSNLAESSPGEIAESLSPKLAEFLSAQLAGDVALPKPFPQSEWLHVFIGGVSTRKRFDELANTWANLRVLLADNFDDLTTGSEDPGAEPDAAASALLKARALHAATGMPALAETTCVQVAGDGAKPPSETLYRVDERVDELLTRMRPSSSPEREVIYMSAAAFVSDEATFMGEGACSMPLGIAEARHATIATSTACDELFVNVAEGLGLKFVGSDAFDDFYKLQTLKKTGRLAKKTGGSLLLKEKILREATVLDASILKVSSFLNHMVDVELMEACGEELAERLEDTQPTKVLTVESTGLIPGMFVGKALTLPVVFARKSRQIGVSDSYQTSYKSSTKANSQDLYVSIEYLTPGDRVIIIDDFLAGGTTADALIRLCRMAGANVVGAGFLIEKSNDAGRAFLSGYEIPLESLATVEISDNQVSIVETSAEEDSQSEWAKDQQELDRLLSSDGRINLDFTVGVSPDAAPPA</sequence>
<gene>
    <name evidence="7" type="ORF">Ctob_001791</name>
</gene>
<keyword evidence="2 7" id="KW-0328">Glycosyltransferase</keyword>
<evidence type="ECO:0000256" key="3">
    <source>
        <dbReference type="ARBA" id="ARBA00022679"/>
    </source>
</evidence>
<feature type="region of interest" description="Disordered" evidence="5">
    <location>
        <begin position="18"/>
        <end position="69"/>
    </location>
</feature>
<feature type="region of interest" description="Disordered" evidence="5">
    <location>
        <begin position="100"/>
        <end position="127"/>
    </location>
</feature>
<dbReference type="InterPro" id="IPR010079">
    <property type="entry name" value="Xanthine_PRibTrfase"/>
</dbReference>
<evidence type="ECO:0000259" key="6">
    <source>
        <dbReference type="Pfam" id="PF00156"/>
    </source>
</evidence>
<dbReference type="NCBIfam" id="NF006671">
    <property type="entry name" value="PRK09219.1"/>
    <property type="match status" value="1"/>
</dbReference>
<dbReference type="OrthoDB" id="363185at2759"/>
<accession>A0A0M0J929</accession>
<dbReference type="SUPFAM" id="SSF53271">
    <property type="entry name" value="PRTase-like"/>
    <property type="match status" value="1"/>
</dbReference>
<dbReference type="InterPro" id="IPR000836">
    <property type="entry name" value="PRTase_dom"/>
</dbReference>
<evidence type="ECO:0000256" key="1">
    <source>
        <dbReference type="ARBA" id="ARBA00022490"/>
    </source>
</evidence>
<evidence type="ECO:0000256" key="4">
    <source>
        <dbReference type="ARBA" id="ARBA00022726"/>
    </source>
</evidence>
<dbReference type="Gene3D" id="3.40.50.2020">
    <property type="match status" value="1"/>
</dbReference>
<dbReference type="Proteomes" id="UP000037460">
    <property type="component" value="Unassembled WGS sequence"/>
</dbReference>
<evidence type="ECO:0000256" key="2">
    <source>
        <dbReference type="ARBA" id="ARBA00022676"/>
    </source>
</evidence>
<evidence type="ECO:0000313" key="8">
    <source>
        <dbReference type="Proteomes" id="UP000037460"/>
    </source>
</evidence>
<dbReference type="Pfam" id="PF00156">
    <property type="entry name" value="Pribosyltran"/>
    <property type="match status" value="1"/>
</dbReference>
<proteinExistence type="predicted"/>